<dbReference type="SUPFAM" id="SSF56672">
    <property type="entry name" value="DNA/RNA polymerases"/>
    <property type="match status" value="1"/>
</dbReference>
<feature type="signal peptide" evidence="1">
    <location>
        <begin position="1"/>
        <end position="22"/>
    </location>
</feature>
<dbReference type="InterPro" id="IPR000477">
    <property type="entry name" value="RT_dom"/>
</dbReference>
<keyword evidence="1" id="KW-0732">Signal</keyword>
<reference evidence="4 5" key="1">
    <citation type="journal article" date="2019" name="Sci. Rep.">
        <title>Orb-weaving spider Araneus ventricosus genome elucidates the spidroin gene catalogue.</title>
        <authorList>
            <person name="Kono N."/>
            <person name="Nakamura H."/>
            <person name="Ohtoshi R."/>
            <person name="Moran D.A.P."/>
            <person name="Shinohara A."/>
            <person name="Yoshida Y."/>
            <person name="Fujiwara M."/>
            <person name="Mori M."/>
            <person name="Tomita M."/>
            <person name="Arakawa K."/>
        </authorList>
    </citation>
    <scope>NUCLEOTIDE SEQUENCE [LARGE SCALE GENOMIC DNA]</scope>
</reference>
<dbReference type="EMBL" id="BGPR01044021">
    <property type="protein sequence ID" value="GBO20686.1"/>
    <property type="molecule type" value="Genomic_DNA"/>
</dbReference>
<gene>
    <name evidence="4" type="primary">PO21_41</name>
    <name evidence="3" type="synonym">PO21_50</name>
    <name evidence="3" type="ORF">AVEN_109255_1</name>
    <name evidence="4" type="ORF">AVEN_66704_1</name>
</gene>
<evidence type="ECO:0000313" key="3">
    <source>
        <dbReference type="EMBL" id="GBO20686.1"/>
    </source>
</evidence>
<dbReference type="PANTHER" id="PTHR19446">
    <property type="entry name" value="REVERSE TRANSCRIPTASES"/>
    <property type="match status" value="1"/>
</dbReference>
<protein>
    <submittedName>
        <fullName evidence="4">Retrovirus-related Pol polyprotein from type-1 retrotransposable element R2</fullName>
    </submittedName>
</protein>
<dbReference type="EMBL" id="BGPR01044034">
    <property type="protein sequence ID" value="GBO20713.1"/>
    <property type="molecule type" value="Genomic_DNA"/>
</dbReference>
<feature type="domain" description="Reverse transcriptase" evidence="2">
    <location>
        <begin position="1"/>
        <end position="224"/>
    </location>
</feature>
<dbReference type="InterPro" id="IPR043502">
    <property type="entry name" value="DNA/RNA_pol_sf"/>
</dbReference>
<evidence type="ECO:0000256" key="1">
    <source>
        <dbReference type="SAM" id="SignalP"/>
    </source>
</evidence>
<dbReference type="GO" id="GO:0071897">
    <property type="term" value="P:DNA biosynthetic process"/>
    <property type="evidence" value="ECO:0007669"/>
    <property type="project" value="UniProtKB-ARBA"/>
</dbReference>
<evidence type="ECO:0000313" key="4">
    <source>
        <dbReference type="EMBL" id="GBO20713.1"/>
    </source>
</evidence>
<evidence type="ECO:0000313" key="5">
    <source>
        <dbReference type="Proteomes" id="UP000499080"/>
    </source>
</evidence>
<dbReference type="CDD" id="cd01650">
    <property type="entry name" value="RT_nLTR_like"/>
    <property type="match status" value="1"/>
</dbReference>
<keyword evidence="5" id="KW-1185">Reference proteome</keyword>
<dbReference type="Pfam" id="PF00078">
    <property type="entry name" value="RVT_1"/>
    <property type="match status" value="1"/>
</dbReference>
<evidence type="ECO:0000259" key="2">
    <source>
        <dbReference type="PROSITE" id="PS50878"/>
    </source>
</evidence>
<name>A0A4Y2V5Z1_ARAVE</name>
<dbReference type="PROSITE" id="PS50878">
    <property type="entry name" value="RT_POL"/>
    <property type="match status" value="1"/>
</dbReference>
<proteinExistence type="predicted"/>
<dbReference type="Proteomes" id="UP000499080">
    <property type="component" value="Unassembled WGS sequence"/>
</dbReference>
<organism evidence="4 5">
    <name type="scientific">Araneus ventricosus</name>
    <name type="common">Orbweaver spider</name>
    <name type="synonym">Epeira ventricosa</name>
    <dbReference type="NCBI Taxonomy" id="182803"/>
    <lineage>
        <taxon>Eukaryota</taxon>
        <taxon>Metazoa</taxon>
        <taxon>Ecdysozoa</taxon>
        <taxon>Arthropoda</taxon>
        <taxon>Chelicerata</taxon>
        <taxon>Arachnida</taxon>
        <taxon>Araneae</taxon>
        <taxon>Araneomorphae</taxon>
        <taxon>Entelegynae</taxon>
        <taxon>Araneoidea</taxon>
        <taxon>Araneidae</taxon>
        <taxon>Araneus</taxon>
    </lineage>
</organism>
<feature type="chain" id="PRO_5033458734" evidence="1">
    <location>
        <begin position="23"/>
        <end position="224"/>
    </location>
</feature>
<dbReference type="AlphaFoldDB" id="A0A4Y2V5Z1"/>
<accession>A0A4Y2V5Z1</accession>
<sequence length="224" mass="25016">MGRWRPITVGNILLCIFSSVLAGDSQSILIHEIQCGFVSCEGIAENSFLFARILKDGNIATRETAIVLIDFARAFDSVSHVYLFAALERLGTCKVYQRIFKYLYGVSTNRLQVGREYSDRIHFARGVLQGNPASTELFKAALDPLICRLQRSGHGILLRGASQQLSCLDFADDMIVVAQSVQAMTEQLAIDSDFSREFGLNLNVRKCMSILLRRTRDHTVVDCC</sequence>
<comment type="caution">
    <text evidence="4">The sequence shown here is derived from an EMBL/GenBank/DDBJ whole genome shotgun (WGS) entry which is preliminary data.</text>
</comment>
<dbReference type="OrthoDB" id="410104at2759"/>